<evidence type="ECO:0000256" key="2">
    <source>
        <dbReference type="ARBA" id="ARBA00023157"/>
    </source>
</evidence>
<evidence type="ECO:0000313" key="6">
    <source>
        <dbReference type="Proteomes" id="UP000283543"/>
    </source>
</evidence>
<sequence>MKWSASVVAILAMSALLFHATASAAATCSVIEENTDYAGNDIKQTTRSSAANCCADCGNTPGCTVYSWEPFGSSGKCFLKSKPSNKEVLWGSRAAKLVLPPATCSTIQENSDLPGNDIGDPLQLDTVGLCCSFCCKAFVWVLRSGVGTCLLKSSRGIPYAYTGASASYVVEATPAPTPSACPVVENDVDYAGNDILYTSRANYQDCCTDCQNTVGCSLYVWGPDNGGACYLKSKKGSSSPSPGARAGVLPLTIPGTPLSNVKSGLYAVNSLPPTAFNYITGAQWIDQGTLSVVNSETESFVAVALATNFSHGSGPIVVNNVEMALSMTVYINVTSAGECADMTATYNNNFFTYWASHLYCIVHLHTAATSLQMLTATGQAITFPQDSDPAYLSTALTNVATNTDCVLACTSKGNCAGVEYSTSAKTCALYQPQPATFPDVTAGWVMDPVSNVDVAGVQYTKMTTAALPNAYIKESVPGVASLQACASSAKAKAYVLFGFNSNTKVCAFYAPTPSPTKGISLVNTPLVPVVLSSGTFGSDVASGAMAATTAADCYKLCVPSQNLCFATVFDSTSKACTYVQPSFDAASTMGWIIPKTLPDAMATVSQVDVYVTAHEDDHELFMSAPVYNSIKSPTTKSVFVYLSAGDAGETSGWWQAREVGTVAATKTWVNMFGVFSPVPVTSTVLLNGHHIQKISIGNTAHYFLRLSESNLDLVLNSNVKRAPIDQPTEYYANAQAVKDVLKGIIVAEATKVPKVNAHYSDYLLDPSGDHVLHVASGRITAELLNADAIFAACVSQFPYFGYQRWLDTVNMNNPEQSAQRAVWLGLGAGILNRYPRETWSDHSPALGRTYTGTLLVKATACAF</sequence>
<feature type="domain" description="Apple" evidence="4">
    <location>
        <begin position="184"/>
        <end position="252"/>
    </location>
</feature>
<proteinExistence type="predicted"/>
<dbReference type="Proteomes" id="UP000283543">
    <property type="component" value="Unassembled WGS sequence"/>
</dbReference>
<evidence type="ECO:0000256" key="3">
    <source>
        <dbReference type="SAM" id="SignalP"/>
    </source>
</evidence>
<dbReference type="VEuPathDB" id="FungiDB:H257_12402"/>
<dbReference type="SMART" id="SM00223">
    <property type="entry name" value="APPLE"/>
    <property type="match status" value="2"/>
</dbReference>
<dbReference type="InterPro" id="IPR000177">
    <property type="entry name" value="Apple"/>
</dbReference>
<dbReference type="GO" id="GO:0006508">
    <property type="term" value="P:proteolysis"/>
    <property type="evidence" value="ECO:0007669"/>
    <property type="project" value="InterPro"/>
</dbReference>
<keyword evidence="1" id="KW-0677">Repeat</keyword>
<dbReference type="Pfam" id="PF14295">
    <property type="entry name" value="PAN_4"/>
    <property type="match status" value="4"/>
</dbReference>
<dbReference type="CDD" id="cd01100">
    <property type="entry name" value="APPLE_Factor_XI_like"/>
    <property type="match status" value="1"/>
</dbReference>
<feature type="signal peptide" evidence="3">
    <location>
        <begin position="1"/>
        <end position="25"/>
    </location>
</feature>
<dbReference type="InterPro" id="IPR003609">
    <property type="entry name" value="Pan_app"/>
</dbReference>
<dbReference type="Gene3D" id="3.50.4.10">
    <property type="entry name" value="Hepatocyte Growth Factor"/>
    <property type="match status" value="2"/>
</dbReference>
<feature type="chain" id="PRO_5019551153" description="Apple domain-containing protein" evidence="3">
    <location>
        <begin position="26"/>
        <end position="863"/>
    </location>
</feature>
<evidence type="ECO:0000313" key="5">
    <source>
        <dbReference type="EMBL" id="RHY43330.1"/>
    </source>
</evidence>
<evidence type="ECO:0000256" key="1">
    <source>
        <dbReference type="ARBA" id="ARBA00022737"/>
    </source>
</evidence>
<gene>
    <name evidence="5" type="ORF">DYB34_008113</name>
</gene>
<protein>
    <recommendedName>
        <fullName evidence="4">Apple domain-containing protein</fullName>
    </recommendedName>
</protein>
<organism evidence="5 6">
    <name type="scientific">Aphanomyces astaci</name>
    <name type="common">Crayfish plague agent</name>
    <dbReference type="NCBI Taxonomy" id="112090"/>
    <lineage>
        <taxon>Eukaryota</taxon>
        <taxon>Sar</taxon>
        <taxon>Stramenopiles</taxon>
        <taxon>Oomycota</taxon>
        <taxon>Saprolegniomycetes</taxon>
        <taxon>Saprolegniales</taxon>
        <taxon>Verrucalvaceae</taxon>
        <taxon>Aphanomyces</taxon>
    </lineage>
</organism>
<keyword evidence="2" id="KW-1015">Disulfide bond</keyword>
<dbReference type="AlphaFoldDB" id="A0A418BJ04"/>
<dbReference type="PANTHER" id="PTHR33946:SF4">
    <property type="entry name" value="COAGULATION FACTOR XI"/>
    <property type="match status" value="1"/>
</dbReference>
<comment type="caution">
    <text evidence="5">The sequence shown here is derived from an EMBL/GenBank/DDBJ whole genome shotgun (WGS) entry which is preliminary data.</text>
</comment>
<reference evidence="5 6" key="1">
    <citation type="submission" date="2018-08" db="EMBL/GenBank/DDBJ databases">
        <title>Aphanomyces genome sequencing and annotation.</title>
        <authorList>
            <person name="Minardi D."/>
            <person name="Oidtmann B."/>
            <person name="Van Der Giezen M."/>
            <person name="Studholme D.J."/>
        </authorList>
    </citation>
    <scope>NUCLEOTIDE SEQUENCE [LARGE SCALE GENOMIC DNA]</scope>
    <source>
        <strain evidence="5 6">Si</strain>
    </source>
</reference>
<accession>A0A418BJ04</accession>
<evidence type="ECO:0000259" key="4">
    <source>
        <dbReference type="SMART" id="SM00223"/>
    </source>
</evidence>
<name>A0A418BJ04_APHAT</name>
<keyword evidence="3" id="KW-0732">Signal</keyword>
<feature type="domain" description="Apple" evidence="4">
    <location>
        <begin position="28"/>
        <end position="104"/>
    </location>
</feature>
<dbReference type="EMBL" id="QUTB01008150">
    <property type="protein sequence ID" value="RHY43330.1"/>
    <property type="molecule type" value="Genomic_DNA"/>
</dbReference>
<dbReference type="GO" id="GO:0005576">
    <property type="term" value="C:extracellular region"/>
    <property type="evidence" value="ECO:0007669"/>
    <property type="project" value="InterPro"/>
</dbReference>
<dbReference type="PANTHER" id="PTHR33946">
    <property type="match status" value="1"/>
</dbReference>